<keyword evidence="1" id="KW-1133">Transmembrane helix</keyword>
<dbReference type="EMBL" id="BMMF01000005">
    <property type="protein sequence ID" value="GGK33906.1"/>
    <property type="molecule type" value="Genomic_DNA"/>
</dbReference>
<feature type="transmembrane region" description="Helical" evidence="1">
    <location>
        <begin position="78"/>
        <end position="109"/>
    </location>
</feature>
<organism evidence="2 3">
    <name type="scientific">Salinarimonas ramus</name>
    <dbReference type="NCBI Taxonomy" id="690164"/>
    <lineage>
        <taxon>Bacteria</taxon>
        <taxon>Pseudomonadati</taxon>
        <taxon>Pseudomonadota</taxon>
        <taxon>Alphaproteobacteria</taxon>
        <taxon>Hyphomicrobiales</taxon>
        <taxon>Salinarimonadaceae</taxon>
        <taxon>Salinarimonas</taxon>
    </lineage>
</organism>
<accession>A0A917Q7R0</accession>
<evidence type="ECO:0000313" key="2">
    <source>
        <dbReference type="EMBL" id="GGK33906.1"/>
    </source>
</evidence>
<evidence type="ECO:0008006" key="4">
    <source>
        <dbReference type="Google" id="ProtNLM"/>
    </source>
</evidence>
<comment type="caution">
    <text evidence="2">The sequence shown here is derived from an EMBL/GenBank/DDBJ whole genome shotgun (WGS) entry which is preliminary data.</text>
</comment>
<dbReference type="Pfam" id="PF05437">
    <property type="entry name" value="AzlD"/>
    <property type="match status" value="1"/>
</dbReference>
<dbReference type="InterPro" id="IPR008407">
    <property type="entry name" value="Brnchd-chn_aa_trnsp_AzlD"/>
</dbReference>
<keyword evidence="3" id="KW-1185">Reference proteome</keyword>
<gene>
    <name evidence="2" type="ORF">GCM10011322_20740</name>
</gene>
<dbReference type="RefSeq" id="WP_188912447.1">
    <property type="nucleotide sequence ID" value="NZ_BMMF01000005.1"/>
</dbReference>
<proteinExistence type="predicted"/>
<evidence type="ECO:0000256" key="1">
    <source>
        <dbReference type="SAM" id="Phobius"/>
    </source>
</evidence>
<sequence length="114" mass="11448">MAEGALSGILAGFFAHPAADYLAVAMMALATYLCRASGILFMSRLRITPPIDRALRALPGSIVVSTILPVAAQAGPSAILGLVAAVATMALVRFELAGVAAGLTAVSLARLAGL</sequence>
<evidence type="ECO:0000313" key="3">
    <source>
        <dbReference type="Proteomes" id="UP000600449"/>
    </source>
</evidence>
<feature type="transmembrane region" description="Helical" evidence="1">
    <location>
        <begin position="54"/>
        <end position="72"/>
    </location>
</feature>
<name>A0A917Q7R0_9HYPH</name>
<reference evidence="2 3" key="1">
    <citation type="journal article" date="2014" name="Int. J. Syst. Evol. Microbiol.">
        <title>Complete genome sequence of Corynebacterium casei LMG S-19264T (=DSM 44701T), isolated from a smear-ripened cheese.</title>
        <authorList>
            <consortium name="US DOE Joint Genome Institute (JGI-PGF)"/>
            <person name="Walter F."/>
            <person name="Albersmeier A."/>
            <person name="Kalinowski J."/>
            <person name="Ruckert C."/>
        </authorList>
    </citation>
    <scope>NUCLEOTIDE SEQUENCE [LARGE SCALE GENOMIC DNA]</scope>
    <source>
        <strain evidence="2 3">CGMCC 1.9161</strain>
    </source>
</reference>
<dbReference type="Proteomes" id="UP000600449">
    <property type="component" value="Unassembled WGS sequence"/>
</dbReference>
<protein>
    <recommendedName>
        <fullName evidence="4">Branched-chain amino acid transport protein (AzlD)</fullName>
    </recommendedName>
</protein>
<dbReference type="AlphaFoldDB" id="A0A917Q7R0"/>
<keyword evidence="1" id="KW-0812">Transmembrane</keyword>
<keyword evidence="1" id="KW-0472">Membrane</keyword>
<feature type="transmembrane region" description="Helical" evidence="1">
    <location>
        <begin position="21"/>
        <end position="42"/>
    </location>
</feature>